<reference evidence="4 5" key="1">
    <citation type="submission" date="2019-03" db="EMBL/GenBank/DDBJ databases">
        <title>Genomic Encyclopedia of Type Strains, Phase IV (KMG-IV): sequencing the most valuable type-strain genomes for metagenomic binning, comparative biology and taxonomic classification.</title>
        <authorList>
            <person name="Goeker M."/>
        </authorList>
    </citation>
    <scope>NUCLEOTIDE SEQUENCE [LARGE SCALE GENOMIC DNA]</scope>
    <source>
        <strain evidence="4 5">DSM 29481</strain>
    </source>
</reference>
<proteinExistence type="predicted"/>
<evidence type="ECO:0000256" key="2">
    <source>
        <dbReference type="PROSITE-ProRule" id="PRU00169"/>
    </source>
</evidence>
<dbReference type="Gene3D" id="1.10.10.10">
    <property type="entry name" value="Winged helix-like DNA-binding domain superfamily/Winged helix DNA-binding domain"/>
    <property type="match status" value="1"/>
</dbReference>
<gene>
    <name evidence="4" type="ORF">EDD61_101242</name>
</gene>
<organism evidence="4 5">
    <name type="scientific">Longicatena caecimuris</name>
    <dbReference type="NCBI Taxonomy" id="1796635"/>
    <lineage>
        <taxon>Bacteria</taxon>
        <taxon>Bacillati</taxon>
        <taxon>Bacillota</taxon>
        <taxon>Erysipelotrichia</taxon>
        <taxon>Erysipelotrichales</taxon>
        <taxon>Erysipelotrichaceae</taxon>
        <taxon>Longicatena</taxon>
    </lineage>
</organism>
<dbReference type="EMBL" id="SMBP01000001">
    <property type="protein sequence ID" value="TCU63588.1"/>
    <property type="molecule type" value="Genomic_DNA"/>
</dbReference>
<dbReference type="GO" id="GO:0000160">
    <property type="term" value="P:phosphorelay signal transduction system"/>
    <property type="evidence" value="ECO:0007669"/>
    <property type="project" value="InterPro"/>
</dbReference>
<dbReference type="SUPFAM" id="SSF52172">
    <property type="entry name" value="CheY-like"/>
    <property type="match status" value="1"/>
</dbReference>
<keyword evidence="1" id="KW-0238">DNA-binding</keyword>
<dbReference type="GO" id="GO:0003677">
    <property type="term" value="F:DNA binding"/>
    <property type="evidence" value="ECO:0007669"/>
    <property type="project" value="UniProtKB-KW"/>
</dbReference>
<dbReference type="Pfam" id="PF08769">
    <property type="entry name" value="Spo0A_C"/>
    <property type="match status" value="1"/>
</dbReference>
<dbReference type="Proteomes" id="UP000295773">
    <property type="component" value="Unassembled WGS sequence"/>
</dbReference>
<dbReference type="RefSeq" id="WP_008688616.1">
    <property type="nucleotide sequence ID" value="NZ_AP024510.1"/>
</dbReference>
<comment type="caution">
    <text evidence="4">The sequence shown here is derived from an EMBL/GenBank/DDBJ whole genome shotgun (WGS) entry which is preliminary data.</text>
</comment>
<dbReference type="InterPro" id="IPR001789">
    <property type="entry name" value="Sig_transdc_resp-reg_receiver"/>
</dbReference>
<dbReference type="InterPro" id="IPR011006">
    <property type="entry name" value="CheY-like_superfamily"/>
</dbReference>
<dbReference type="InterPro" id="IPR014879">
    <property type="entry name" value="Spo0A_C"/>
</dbReference>
<keyword evidence="5" id="KW-1185">Reference proteome</keyword>
<comment type="caution">
    <text evidence="2">Lacks conserved residue(s) required for the propagation of feature annotation.</text>
</comment>
<dbReference type="GO" id="GO:0005509">
    <property type="term" value="F:calcium ion binding"/>
    <property type="evidence" value="ECO:0007669"/>
    <property type="project" value="InterPro"/>
</dbReference>
<dbReference type="Gene3D" id="3.40.50.2300">
    <property type="match status" value="1"/>
</dbReference>
<dbReference type="GeneID" id="73795556"/>
<protein>
    <submittedName>
        <fullName evidence="4">Response regulator receiver domain-containing protein</fullName>
    </submittedName>
</protein>
<dbReference type="SUPFAM" id="SSF46894">
    <property type="entry name" value="C-terminal effector domain of the bipartite response regulators"/>
    <property type="match status" value="1"/>
</dbReference>
<sequence>MARVYVCLDDIVLLKQVMDMSMEEQDLKIVGITTSIPQSATELIQQDADIFIMRYAIDQQKAKYLLEEIALSEALVNLQIIMMFDEMDSDVFQLMAQYDLHTFLAKPYNPHELMEAIHSKNRYHKLVENGNWTSESVAGRILEELGLPAHLKGYNYLRTAAILFSQQEDPLQLKMGTLYAMVAKVHATTQIRVEKCMRTAIAYAYRHCPELICVYNTKPTCSQIIHYVSEHLKLTMLTY</sequence>
<dbReference type="PROSITE" id="PS50110">
    <property type="entry name" value="RESPONSE_REGULATORY"/>
    <property type="match status" value="1"/>
</dbReference>
<evidence type="ECO:0000313" key="4">
    <source>
        <dbReference type="EMBL" id="TCU63588.1"/>
    </source>
</evidence>
<dbReference type="GO" id="GO:0003700">
    <property type="term" value="F:DNA-binding transcription factor activity"/>
    <property type="evidence" value="ECO:0007669"/>
    <property type="project" value="InterPro"/>
</dbReference>
<dbReference type="InterPro" id="IPR036388">
    <property type="entry name" value="WH-like_DNA-bd_sf"/>
</dbReference>
<name>A0A4R3TP71_9FIRM</name>
<dbReference type="GO" id="GO:0042173">
    <property type="term" value="P:regulation of sporulation resulting in formation of a cellular spore"/>
    <property type="evidence" value="ECO:0007669"/>
    <property type="project" value="InterPro"/>
</dbReference>
<dbReference type="GO" id="GO:0005737">
    <property type="term" value="C:cytoplasm"/>
    <property type="evidence" value="ECO:0007669"/>
    <property type="project" value="InterPro"/>
</dbReference>
<evidence type="ECO:0000259" key="3">
    <source>
        <dbReference type="PROSITE" id="PS50110"/>
    </source>
</evidence>
<dbReference type="AlphaFoldDB" id="A0A4R3TP71"/>
<accession>A0A4R3TP71</accession>
<feature type="domain" description="Response regulatory" evidence="3">
    <location>
        <begin position="3"/>
        <end position="121"/>
    </location>
</feature>
<dbReference type="InterPro" id="IPR016032">
    <property type="entry name" value="Sig_transdc_resp-reg_C-effctor"/>
</dbReference>
<evidence type="ECO:0000256" key="1">
    <source>
        <dbReference type="ARBA" id="ARBA00023125"/>
    </source>
</evidence>
<evidence type="ECO:0000313" key="5">
    <source>
        <dbReference type="Proteomes" id="UP000295773"/>
    </source>
</evidence>